<accession>A0A0R3S7J7</accession>
<evidence type="ECO:0000256" key="1">
    <source>
        <dbReference type="SAM" id="Phobius"/>
    </source>
</evidence>
<organism evidence="4">
    <name type="scientific">Hymenolepis diminuta</name>
    <name type="common">Rat tapeworm</name>
    <dbReference type="NCBI Taxonomy" id="6216"/>
    <lineage>
        <taxon>Eukaryota</taxon>
        <taxon>Metazoa</taxon>
        <taxon>Spiralia</taxon>
        <taxon>Lophotrochozoa</taxon>
        <taxon>Platyhelminthes</taxon>
        <taxon>Cestoda</taxon>
        <taxon>Eucestoda</taxon>
        <taxon>Cyclophyllidea</taxon>
        <taxon>Hymenolepididae</taxon>
        <taxon>Hymenolepis</taxon>
    </lineage>
</organism>
<dbReference type="Proteomes" id="UP000274504">
    <property type="component" value="Unassembled WGS sequence"/>
</dbReference>
<gene>
    <name evidence="2" type="ORF">HDID_LOCUS12</name>
</gene>
<reference evidence="2 3" key="2">
    <citation type="submission" date="2018-11" db="EMBL/GenBank/DDBJ databases">
        <authorList>
            <consortium name="Pathogen Informatics"/>
        </authorList>
    </citation>
    <scope>NUCLEOTIDE SEQUENCE [LARGE SCALE GENOMIC DNA]</scope>
</reference>
<feature type="transmembrane region" description="Helical" evidence="1">
    <location>
        <begin position="71"/>
        <end position="91"/>
    </location>
</feature>
<keyword evidence="1" id="KW-1133">Transmembrane helix</keyword>
<dbReference type="AlphaFoldDB" id="A0A0R3S7J7"/>
<protein>
    <submittedName>
        <fullName evidence="2 4">Uncharacterized protein</fullName>
    </submittedName>
</protein>
<dbReference type="EMBL" id="UYSG01000001">
    <property type="protein sequence ID" value="VDL11029.1"/>
    <property type="molecule type" value="Genomic_DNA"/>
</dbReference>
<keyword evidence="1" id="KW-0472">Membrane</keyword>
<evidence type="ECO:0000313" key="2">
    <source>
        <dbReference type="EMBL" id="VDL11029.1"/>
    </source>
</evidence>
<reference evidence="4" key="1">
    <citation type="submission" date="2017-02" db="UniProtKB">
        <authorList>
            <consortium name="WormBaseParasite"/>
        </authorList>
    </citation>
    <scope>IDENTIFICATION</scope>
</reference>
<dbReference type="OrthoDB" id="10410373at2759"/>
<sequence length="93" mass="10100">MLPPHCYYTPNFESKKYGNRGEGLFSSKGLESTSSASALRGSDQTHLLNDANHMETSLVFISGSPNSANNLFATFLFHTTLTLLIGTLNLLSC</sequence>
<keyword evidence="1" id="KW-0812">Transmembrane</keyword>
<evidence type="ECO:0000313" key="3">
    <source>
        <dbReference type="Proteomes" id="UP000274504"/>
    </source>
</evidence>
<proteinExistence type="predicted"/>
<dbReference type="WBParaSite" id="HDID_0000001101-mRNA-1">
    <property type="protein sequence ID" value="HDID_0000001101-mRNA-1"/>
    <property type="gene ID" value="HDID_0000001101"/>
</dbReference>
<evidence type="ECO:0000313" key="4">
    <source>
        <dbReference type="WBParaSite" id="HDID_0000001101-mRNA-1"/>
    </source>
</evidence>
<name>A0A0R3S7J7_HYMDI</name>